<dbReference type="Pfam" id="PF02597">
    <property type="entry name" value="ThiS"/>
    <property type="match status" value="1"/>
</dbReference>
<accession>A0A4R3V552</accession>
<protein>
    <submittedName>
        <fullName evidence="1">Molybdopterin synthase subunit MoaD</fullName>
    </submittedName>
</protein>
<evidence type="ECO:0000313" key="2">
    <source>
        <dbReference type="Proteomes" id="UP000295110"/>
    </source>
</evidence>
<evidence type="ECO:0000313" key="1">
    <source>
        <dbReference type="EMBL" id="TCU98671.1"/>
    </source>
</evidence>
<dbReference type="InterPro" id="IPR003749">
    <property type="entry name" value="ThiS/MoaD-like"/>
</dbReference>
<gene>
    <name evidence="1" type="ORF">EV671_1010120</name>
</gene>
<dbReference type="InterPro" id="IPR016155">
    <property type="entry name" value="Mopterin_synth/thiamin_S_b"/>
</dbReference>
<name>A0A4R3V552_ROSSA</name>
<dbReference type="PANTHER" id="PTHR38031">
    <property type="entry name" value="SULFUR CARRIER PROTEIN SLR0821-RELATED"/>
    <property type="match status" value="1"/>
</dbReference>
<proteinExistence type="predicted"/>
<dbReference type="Gene3D" id="3.10.20.30">
    <property type="match status" value="1"/>
</dbReference>
<sequence length="93" mass="10165">MMPRMARIEFTPQLRRFVDTPVVDTAAATLRAGLDAAFATNPRLRGYILDDQGHLRPNVVVFVDGRRARDLRGLSDPLGPGSRVHVLQALSGG</sequence>
<dbReference type="InterPro" id="IPR052045">
    <property type="entry name" value="Sulfur_Carrier/Prot_Modifier"/>
</dbReference>
<dbReference type="CDD" id="cd17040">
    <property type="entry name" value="Ubl_MoaD_like"/>
    <property type="match status" value="1"/>
</dbReference>
<dbReference type="Proteomes" id="UP000295110">
    <property type="component" value="Unassembled WGS sequence"/>
</dbReference>
<dbReference type="AlphaFoldDB" id="A0A4R3V552"/>
<dbReference type="SUPFAM" id="SSF54285">
    <property type="entry name" value="MoaD/ThiS"/>
    <property type="match status" value="1"/>
</dbReference>
<reference evidence="1 2" key="1">
    <citation type="submission" date="2019-03" db="EMBL/GenBank/DDBJ databases">
        <title>Genomic Encyclopedia of Type Strains, Phase IV (KMG-IV): sequencing the most valuable type-strain genomes for metagenomic binning, comparative biology and taxonomic classification.</title>
        <authorList>
            <person name="Goeker M."/>
        </authorList>
    </citation>
    <scope>NUCLEOTIDE SEQUENCE [LARGE SCALE GENOMIC DNA]</scope>
    <source>
        <strain evidence="1 2">DSM 654</strain>
    </source>
</reference>
<keyword evidence="2" id="KW-1185">Reference proteome</keyword>
<dbReference type="PANTHER" id="PTHR38031:SF1">
    <property type="entry name" value="SULFUR CARRIER PROTEIN CYSO"/>
    <property type="match status" value="1"/>
</dbReference>
<dbReference type="InterPro" id="IPR012675">
    <property type="entry name" value="Beta-grasp_dom_sf"/>
</dbReference>
<comment type="caution">
    <text evidence="1">The sequence shown here is derived from an EMBL/GenBank/DDBJ whole genome shotgun (WGS) entry which is preliminary data.</text>
</comment>
<organism evidence="1 2">
    <name type="scientific">Roseateles saccharophilus</name>
    <name type="common">Pseudomonas saccharophila</name>
    <dbReference type="NCBI Taxonomy" id="304"/>
    <lineage>
        <taxon>Bacteria</taxon>
        <taxon>Pseudomonadati</taxon>
        <taxon>Pseudomonadota</taxon>
        <taxon>Betaproteobacteria</taxon>
        <taxon>Burkholderiales</taxon>
        <taxon>Sphaerotilaceae</taxon>
        <taxon>Roseateles</taxon>
    </lineage>
</organism>
<dbReference type="EMBL" id="SMBU01000010">
    <property type="protein sequence ID" value="TCU98671.1"/>
    <property type="molecule type" value="Genomic_DNA"/>
</dbReference>